<dbReference type="EMBL" id="BMFO01000001">
    <property type="protein sequence ID" value="GGF87818.1"/>
    <property type="molecule type" value="Genomic_DNA"/>
</dbReference>
<dbReference type="Gene3D" id="2.30.30.100">
    <property type="match status" value="1"/>
</dbReference>
<dbReference type="PANTHER" id="PTHR12835">
    <property type="entry name" value="BIOTIN PROTEIN LIGASE"/>
    <property type="match status" value="1"/>
</dbReference>
<feature type="binding site" evidence="6">
    <location>
        <position position="113"/>
    </location>
    <ligand>
        <name>biotin</name>
        <dbReference type="ChEBI" id="CHEBI:57586"/>
    </ligand>
</feature>
<dbReference type="SUPFAM" id="SSF55681">
    <property type="entry name" value="Class II aaRS and biotin synthetases"/>
    <property type="match status" value="1"/>
</dbReference>
<accession>A0A917CHM2</accession>
<reference evidence="8" key="2">
    <citation type="submission" date="2020-09" db="EMBL/GenBank/DDBJ databases">
        <authorList>
            <person name="Sun Q."/>
            <person name="Zhou Y."/>
        </authorList>
    </citation>
    <scope>NUCLEOTIDE SEQUENCE</scope>
    <source>
        <strain evidence="8">CGMCC 1.12726</strain>
    </source>
</reference>
<dbReference type="InterPro" id="IPR030855">
    <property type="entry name" value="Bifunct_BirA"/>
</dbReference>
<dbReference type="PANTHER" id="PTHR12835:SF5">
    <property type="entry name" value="BIOTIN--PROTEIN LIGASE"/>
    <property type="match status" value="1"/>
</dbReference>
<dbReference type="Pfam" id="PF02237">
    <property type="entry name" value="BPL_C"/>
    <property type="match status" value="1"/>
</dbReference>
<dbReference type="GO" id="GO:0005524">
    <property type="term" value="F:ATP binding"/>
    <property type="evidence" value="ECO:0007669"/>
    <property type="project" value="UniProtKB-UniRule"/>
</dbReference>
<comment type="similarity">
    <text evidence="6">Belongs to the biotin--protein ligase family.</text>
</comment>
<dbReference type="AlphaFoldDB" id="A0A917CHM2"/>
<organism evidence="8 9">
    <name type="scientific">Arenimonas maotaiensis</name>
    <dbReference type="NCBI Taxonomy" id="1446479"/>
    <lineage>
        <taxon>Bacteria</taxon>
        <taxon>Pseudomonadati</taxon>
        <taxon>Pseudomonadota</taxon>
        <taxon>Gammaproteobacteria</taxon>
        <taxon>Lysobacterales</taxon>
        <taxon>Lysobacteraceae</taxon>
        <taxon>Arenimonas</taxon>
    </lineage>
</organism>
<dbReference type="NCBIfam" id="TIGR00121">
    <property type="entry name" value="birA_ligase"/>
    <property type="match status" value="1"/>
</dbReference>
<reference evidence="8" key="1">
    <citation type="journal article" date="2014" name="Int. J. Syst. Evol. Microbiol.">
        <title>Complete genome sequence of Corynebacterium casei LMG S-19264T (=DSM 44701T), isolated from a smear-ripened cheese.</title>
        <authorList>
            <consortium name="US DOE Joint Genome Institute (JGI-PGF)"/>
            <person name="Walter F."/>
            <person name="Albersmeier A."/>
            <person name="Kalinowski J."/>
            <person name="Ruckert C."/>
        </authorList>
    </citation>
    <scope>NUCLEOTIDE SEQUENCE</scope>
    <source>
        <strain evidence="8">CGMCC 1.12726</strain>
    </source>
</reference>
<dbReference type="InterPro" id="IPR036388">
    <property type="entry name" value="WH-like_DNA-bd_sf"/>
</dbReference>
<dbReference type="Pfam" id="PF03099">
    <property type="entry name" value="BPL_LplA_LipB"/>
    <property type="match status" value="1"/>
</dbReference>
<sequence>MDNSALVQALLDGPQTGVALAERFGVTRAAVWKRIEQLRGLGLAIEAREQQGYALTMPTPLLDAARIRDLLEPAMQAQIADLHVVFETDSTQRPAMAQPAPAHGIAVWLAETQRAGQGRRGKAWVSPPLANIYCSVNRRFALPMAAMAGFPLACAVILADALRAQGIDGLGVKWPNDLWLHGRKCAGLLIQLRGEAQGPCEVTLGFGINVNMPPAAGAGIDQAWTALAQHHGTLDRNRLLAGLLPALADGFARYERDGLAGFAARWQALDVLAGQPVRILAAEGGIDGRALGIDADGALRVALEAGGERRFHSGEVSVRRIDG</sequence>
<dbReference type="InterPro" id="IPR019885">
    <property type="entry name" value="Tscrpt_reg_HTH_AsnC-type_CS"/>
</dbReference>
<dbReference type="Gene3D" id="1.10.10.10">
    <property type="entry name" value="Winged helix-like DNA-binding domain superfamily/Winged helix DNA-binding domain"/>
    <property type="match status" value="1"/>
</dbReference>
<dbReference type="GO" id="GO:0005737">
    <property type="term" value="C:cytoplasm"/>
    <property type="evidence" value="ECO:0007669"/>
    <property type="project" value="TreeGrafter"/>
</dbReference>
<keyword evidence="3 6" id="KW-0067">ATP-binding</keyword>
<dbReference type="Pfam" id="PF08279">
    <property type="entry name" value="HTH_11"/>
    <property type="match status" value="1"/>
</dbReference>
<gene>
    <name evidence="6 8" type="primary">birA</name>
    <name evidence="8" type="ORF">GCM10010960_07210</name>
</gene>
<keyword evidence="6" id="KW-0804">Transcription</keyword>
<evidence type="ECO:0000313" key="9">
    <source>
        <dbReference type="Proteomes" id="UP000632858"/>
    </source>
</evidence>
<dbReference type="InterPro" id="IPR004408">
    <property type="entry name" value="Biotin_CoA_COase_ligase"/>
</dbReference>
<evidence type="ECO:0000256" key="1">
    <source>
        <dbReference type="ARBA" id="ARBA00022598"/>
    </source>
</evidence>
<dbReference type="HAMAP" id="MF_00978">
    <property type="entry name" value="Bifunct_BirA"/>
    <property type="match status" value="1"/>
</dbReference>
<evidence type="ECO:0000256" key="6">
    <source>
        <dbReference type="HAMAP-Rule" id="MF_00978"/>
    </source>
</evidence>
<feature type="domain" description="BPL/LPL catalytic" evidence="7">
    <location>
        <begin position="74"/>
        <end position="255"/>
    </location>
</feature>
<keyword evidence="4 6" id="KW-0092">Biotin</keyword>
<keyword evidence="9" id="KW-1185">Reference proteome</keyword>
<dbReference type="InterPro" id="IPR036390">
    <property type="entry name" value="WH_DNA-bd_sf"/>
</dbReference>
<evidence type="ECO:0000256" key="2">
    <source>
        <dbReference type="ARBA" id="ARBA00022741"/>
    </source>
</evidence>
<keyword evidence="2 6" id="KW-0547">Nucleotide-binding</keyword>
<feature type="binding site" evidence="6">
    <location>
        <position position="184"/>
    </location>
    <ligand>
        <name>biotin</name>
        <dbReference type="ChEBI" id="CHEBI:57586"/>
    </ligand>
</feature>
<name>A0A917CHM2_9GAMM</name>
<dbReference type="EC" id="6.3.4.15" evidence="6"/>
<keyword evidence="1 6" id="KW-0436">Ligase</keyword>
<dbReference type="GO" id="GO:0003677">
    <property type="term" value="F:DNA binding"/>
    <property type="evidence" value="ECO:0007669"/>
    <property type="project" value="UniProtKB-UniRule"/>
</dbReference>
<comment type="function">
    <text evidence="6">Acts both as a biotin--[acetyl-CoA-carboxylase] ligase and a biotin-operon repressor. In the presence of ATP, BirA activates biotin to form the BirA-biotinyl-5'-adenylate (BirA-bio-5'-AMP or holoBirA) complex. HoloBirA can either transfer the biotinyl moiety to the biotin carboxyl carrier protein (BCCP) subunit of acetyl-CoA carboxylase, or bind to the biotin operator site and inhibit transcription of the operon.</text>
</comment>
<evidence type="ECO:0000256" key="4">
    <source>
        <dbReference type="ARBA" id="ARBA00023267"/>
    </source>
</evidence>
<protein>
    <recommendedName>
        <fullName evidence="6">Bifunctional ligase/repressor BirA</fullName>
    </recommendedName>
    <alternativeName>
        <fullName evidence="6">Biotin operon repressor</fullName>
    </alternativeName>
    <alternativeName>
        <fullName evidence="6">Biotin--[acetyl-CoA-carboxylase] ligase</fullName>
        <ecNumber evidence="6">6.3.4.15</ecNumber>
    </alternativeName>
    <alternativeName>
        <fullName evidence="6">Biotin--protein ligase</fullName>
    </alternativeName>
    <alternativeName>
        <fullName evidence="6">Biotin-[acetyl-CoA carboxylase] synthetase</fullName>
    </alternativeName>
</protein>
<dbReference type="InterPro" id="IPR003142">
    <property type="entry name" value="BPL_C"/>
</dbReference>
<comment type="caution">
    <text evidence="6">Lacks conserved residue(s) required for the propagation of feature annotation.</text>
</comment>
<dbReference type="CDD" id="cd16442">
    <property type="entry name" value="BPL"/>
    <property type="match status" value="1"/>
</dbReference>
<feature type="DNA-binding region" description="H-T-H motif" evidence="6">
    <location>
        <begin position="17"/>
        <end position="36"/>
    </location>
</feature>
<evidence type="ECO:0000256" key="3">
    <source>
        <dbReference type="ARBA" id="ARBA00022840"/>
    </source>
</evidence>
<comment type="catalytic activity">
    <reaction evidence="5 6">
        <text>biotin + L-lysyl-[protein] + ATP = N(6)-biotinyl-L-lysyl-[protein] + AMP + diphosphate + H(+)</text>
        <dbReference type="Rhea" id="RHEA:11756"/>
        <dbReference type="Rhea" id="RHEA-COMP:9752"/>
        <dbReference type="Rhea" id="RHEA-COMP:10505"/>
        <dbReference type="ChEBI" id="CHEBI:15378"/>
        <dbReference type="ChEBI" id="CHEBI:29969"/>
        <dbReference type="ChEBI" id="CHEBI:30616"/>
        <dbReference type="ChEBI" id="CHEBI:33019"/>
        <dbReference type="ChEBI" id="CHEBI:57586"/>
        <dbReference type="ChEBI" id="CHEBI:83144"/>
        <dbReference type="ChEBI" id="CHEBI:456215"/>
        <dbReference type="EC" id="6.3.4.15"/>
    </reaction>
</comment>
<comment type="caution">
    <text evidence="8">The sequence shown here is derived from an EMBL/GenBank/DDBJ whole genome shotgun (WGS) entry which is preliminary data.</text>
</comment>
<keyword evidence="6" id="KW-0238">DNA-binding</keyword>
<dbReference type="CDD" id="cd00090">
    <property type="entry name" value="HTH_ARSR"/>
    <property type="match status" value="1"/>
</dbReference>
<dbReference type="InterPro" id="IPR008988">
    <property type="entry name" value="Transcriptional_repressor_C"/>
</dbReference>
<dbReference type="PROSITE" id="PS00519">
    <property type="entry name" value="HTH_ASNC_1"/>
    <property type="match status" value="1"/>
</dbReference>
<dbReference type="Proteomes" id="UP000632858">
    <property type="component" value="Unassembled WGS sequence"/>
</dbReference>
<keyword evidence="6" id="KW-0678">Repressor</keyword>
<dbReference type="Gene3D" id="3.30.930.10">
    <property type="entry name" value="Bira Bifunctional Protein, Domain 2"/>
    <property type="match status" value="1"/>
</dbReference>
<dbReference type="SUPFAM" id="SSF46785">
    <property type="entry name" value="Winged helix' DNA-binding domain"/>
    <property type="match status" value="1"/>
</dbReference>
<dbReference type="PROSITE" id="PS51733">
    <property type="entry name" value="BPL_LPL_CATALYTIC"/>
    <property type="match status" value="1"/>
</dbReference>
<evidence type="ECO:0000256" key="5">
    <source>
        <dbReference type="ARBA" id="ARBA00047846"/>
    </source>
</evidence>
<evidence type="ECO:0000259" key="7">
    <source>
        <dbReference type="PROSITE" id="PS51733"/>
    </source>
</evidence>
<keyword evidence="6" id="KW-0805">Transcription regulation</keyword>
<dbReference type="InterPro" id="IPR013196">
    <property type="entry name" value="HTH_11"/>
</dbReference>
<proteinExistence type="inferred from homology"/>
<dbReference type="RefSeq" id="WP_188447834.1">
    <property type="nucleotide sequence ID" value="NZ_BMFO01000001.1"/>
</dbReference>
<dbReference type="SUPFAM" id="SSF50037">
    <property type="entry name" value="C-terminal domain of transcriptional repressors"/>
    <property type="match status" value="1"/>
</dbReference>
<dbReference type="InterPro" id="IPR011991">
    <property type="entry name" value="ArsR-like_HTH"/>
</dbReference>
<dbReference type="InterPro" id="IPR004143">
    <property type="entry name" value="BPL_LPL_catalytic"/>
</dbReference>
<dbReference type="GO" id="GO:0004077">
    <property type="term" value="F:biotin--[biotin carboxyl-carrier protein] ligase activity"/>
    <property type="evidence" value="ECO:0007669"/>
    <property type="project" value="UniProtKB-UniRule"/>
</dbReference>
<dbReference type="GO" id="GO:0006355">
    <property type="term" value="P:regulation of DNA-templated transcription"/>
    <property type="evidence" value="ECO:0007669"/>
    <property type="project" value="UniProtKB-UniRule"/>
</dbReference>
<evidence type="ECO:0000313" key="8">
    <source>
        <dbReference type="EMBL" id="GGF87818.1"/>
    </source>
</evidence>
<dbReference type="InterPro" id="IPR045864">
    <property type="entry name" value="aa-tRNA-synth_II/BPL/LPL"/>
</dbReference>